<evidence type="ECO:0000256" key="12">
    <source>
        <dbReference type="PROSITE-ProRule" id="PRU01319"/>
    </source>
</evidence>
<keyword evidence="11" id="KW-0464">Manganese</keyword>
<dbReference type="Pfam" id="PF01351">
    <property type="entry name" value="RNase_HII"/>
    <property type="match status" value="1"/>
</dbReference>
<sequence>MPAVLPTDEVETQFLATGSRLIIGCDEVGRGAIAGPVAVGMAVFVPGLGSPPEGLRDSKLVSEKKRTVLEPLVRAWTPLHAVGMASAAEVDQIGIVPALALAGKRALGILHAAGADVAGATILLDGSHDWLSPGLASPLDVRTRVKADRDCVSVAAASIIAKVERDTLMQEHDASHPEYGWSGNKGYGSPAHLTAVREHGLTAQHRATWLGAYTTPESV</sequence>
<feature type="binding site" evidence="12">
    <location>
        <position position="125"/>
    </location>
    <ligand>
        <name>a divalent metal cation</name>
        <dbReference type="ChEBI" id="CHEBI:60240"/>
    </ligand>
</feature>
<keyword evidence="16" id="KW-1185">Reference proteome</keyword>
<evidence type="ECO:0000256" key="6">
    <source>
        <dbReference type="ARBA" id="ARBA00022490"/>
    </source>
</evidence>
<evidence type="ECO:0000256" key="8">
    <source>
        <dbReference type="ARBA" id="ARBA00022723"/>
    </source>
</evidence>
<comment type="cofactor">
    <cofactor evidence="12">
        <name>Mn(2+)</name>
        <dbReference type="ChEBI" id="CHEBI:29035"/>
    </cofactor>
    <cofactor evidence="12">
        <name>Mg(2+)</name>
        <dbReference type="ChEBI" id="CHEBI:18420"/>
    </cofactor>
    <text evidence="12">Manganese or magnesium. Binds 1 divalent metal ion per monomer in the absence of substrate. May bind a second metal ion after substrate binding.</text>
</comment>
<keyword evidence="10 12" id="KW-0378">Hydrolase</keyword>
<dbReference type="Proteomes" id="UP000269438">
    <property type="component" value="Unassembled WGS sequence"/>
</dbReference>
<comment type="subcellular location">
    <subcellularLocation>
        <location evidence="4">Cytoplasm</location>
    </subcellularLocation>
</comment>
<keyword evidence="6" id="KW-0963">Cytoplasm</keyword>
<proteinExistence type="inferred from homology"/>
<gene>
    <name evidence="15" type="ORF">D9V34_11765</name>
</gene>
<dbReference type="GO" id="GO:0032299">
    <property type="term" value="C:ribonuclease H2 complex"/>
    <property type="evidence" value="ECO:0007669"/>
    <property type="project" value="TreeGrafter"/>
</dbReference>
<dbReference type="SUPFAM" id="SSF53098">
    <property type="entry name" value="Ribonuclease H-like"/>
    <property type="match status" value="1"/>
</dbReference>
<dbReference type="PROSITE" id="PS51975">
    <property type="entry name" value="RNASE_H_2"/>
    <property type="match status" value="1"/>
</dbReference>
<dbReference type="InterPro" id="IPR022898">
    <property type="entry name" value="RNase_HII"/>
</dbReference>
<evidence type="ECO:0000256" key="3">
    <source>
        <dbReference type="ARBA" id="ARBA00004065"/>
    </source>
</evidence>
<evidence type="ECO:0000256" key="1">
    <source>
        <dbReference type="ARBA" id="ARBA00000077"/>
    </source>
</evidence>
<evidence type="ECO:0000256" key="11">
    <source>
        <dbReference type="ARBA" id="ARBA00023211"/>
    </source>
</evidence>
<protein>
    <recommendedName>
        <fullName evidence="13">Ribonuclease</fullName>
        <ecNumber evidence="13">3.1.26.4</ecNumber>
    </recommendedName>
</protein>
<keyword evidence="8 12" id="KW-0479">Metal-binding</keyword>
<dbReference type="GO" id="GO:0004523">
    <property type="term" value="F:RNA-DNA hybrid ribonuclease activity"/>
    <property type="evidence" value="ECO:0007669"/>
    <property type="project" value="UniProtKB-UniRule"/>
</dbReference>
<dbReference type="GO" id="GO:0043137">
    <property type="term" value="P:DNA replication, removal of RNA primer"/>
    <property type="evidence" value="ECO:0007669"/>
    <property type="project" value="TreeGrafter"/>
</dbReference>
<dbReference type="OrthoDB" id="9803420at2"/>
<dbReference type="PANTHER" id="PTHR10954">
    <property type="entry name" value="RIBONUCLEASE H2 SUBUNIT A"/>
    <property type="match status" value="1"/>
</dbReference>
<evidence type="ECO:0000256" key="4">
    <source>
        <dbReference type="ARBA" id="ARBA00004496"/>
    </source>
</evidence>
<dbReference type="CDD" id="cd07182">
    <property type="entry name" value="RNase_HII_bacteria_HII_like"/>
    <property type="match status" value="1"/>
</dbReference>
<keyword evidence="9 12" id="KW-0255">Endonuclease</keyword>
<evidence type="ECO:0000313" key="16">
    <source>
        <dbReference type="Proteomes" id="UP000269438"/>
    </source>
</evidence>
<dbReference type="GO" id="GO:0046872">
    <property type="term" value="F:metal ion binding"/>
    <property type="evidence" value="ECO:0007669"/>
    <property type="project" value="UniProtKB-KW"/>
</dbReference>
<comment type="function">
    <text evidence="3 13">Endonuclease that specifically degrades the RNA of RNA-DNA hybrids.</text>
</comment>
<dbReference type="InterPro" id="IPR036397">
    <property type="entry name" value="RNaseH_sf"/>
</dbReference>
<organism evidence="15 16">
    <name type="scientific">Mycetocola lacteus</name>
    <dbReference type="NCBI Taxonomy" id="76637"/>
    <lineage>
        <taxon>Bacteria</taxon>
        <taxon>Bacillati</taxon>
        <taxon>Actinomycetota</taxon>
        <taxon>Actinomycetes</taxon>
        <taxon>Micrococcales</taxon>
        <taxon>Microbacteriaceae</taxon>
        <taxon>Mycetocola</taxon>
    </lineage>
</organism>
<dbReference type="NCBIfam" id="NF000595">
    <property type="entry name" value="PRK00015.1-3"/>
    <property type="match status" value="1"/>
</dbReference>
<dbReference type="InterPro" id="IPR024567">
    <property type="entry name" value="RNase_HII/HIII_dom"/>
</dbReference>
<accession>A0A3L7ANU9</accession>
<dbReference type="AlphaFoldDB" id="A0A3L7ANU9"/>
<reference evidence="15 16" key="1">
    <citation type="submission" date="2018-10" db="EMBL/GenBank/DDBJ databases">
        <authorList>
            <person name="Li J."/>
        </authorList>
    </citation>
    <scope>NUCLEOTIDE SEQUENCE [LARGE SCALE GENOMIC DNA]</scope>
    <source>
        <strain evidence="15 16">JCM 11654</strain>
    </source>
</reference>
<dbReference type="GO" id="GO:0005737">
    <property type="term" value="C:cytoplasm"/>
    <property type="evidence" value="ECO:0007669"/>
    <property type="project" value="UniProtKB-SubCell"/>
</dbReference>
<dbReference type="EMBL" id="RCUY01000010">
    <property type="protein sequence ID" value="RLP81301.1"/>
    <property type="molecule type" value="Genomic_DNA"/>
</dbReference>
<evidence type="ECO:0000259" key="14">
    <source>
        <dbReference type="PROSITE" id="PS51975"/>
    </source>
</evidence>
<name>A0A3L7ANU9_9MICO</name>
<evidence type="ECO:0000313" key="15">
    <source>
        <dbReference type="EMBL" id="RLP81301.1"/>
    </source>
</evidence>
<evidence type="ECO:0000256" key="2">
    <source>
        <dbReference type="ARBA" id="ARBA00001946"/>
    </source>
</evidence>
<feature type="binding site" evidence="12">
    <location>
        <position position="27"/>
    </location>
    <ligand>
        <name>a divalent metal cation</name>
        <dbReference type="ChEBI" id="CHEBI:60240"/>
    </ligand>
</feature>
<comment type="caution">
    <text evidence="15">The sequence shown here is derived from an EMBL/GenBank/DDBJ whole genome shotgun (WGS) entry which is preliminary data.</text>
</comment>
<dbReference type="RefSeq" id="WP_121689000.1">
    <property type="nucleotide sequence ID" value="NZ_RCUY01000010.1"/>
</dbReference>
<keyword evidence="7 12" id="KW-0540">Nuclease</keyword>
<evidence type="ECO:0000256" key="7">
    <source>
        <dbReference type="ARBA" id="ARBA00022722"/>
    </source>
</evidence>
<evidence type="ECO:0000256" key="13">
    <source>
        <dbReference type="RuleBase" id="RU003515"/>
    </source>
</evidence>
<dbReference type="Gene3D" id="3.30.420.10">
    <property type="entry name" value="Ribonuclease H-like superfamily/Ribonuclease H"/>
    <property type="match status" value="1"/>
</dbReference>
<feature type="binding site" evidence="12">
    <location>
        <position position="26"/>
    </location>
    <ligand>
        <name>a divalent metal cation</name>
        <dbReference type="ChEBI" id="CHEBI:60240"/>
    </ligand>
</feature>
<dbReference type="EC" id="3.1.26.4" evidence="13"/>
<comment type="cofactor">
    <cofactor evidence="2">
        <name>Mg(2+)</name>
        <dbReference type="ChEBI" id="CHEBI:18420"/>
    </cofactor>
</comment>
<dbReference type="InterPro" id="IPR012337">
    <property type="entry name" value="RNaseH-like_sf"/>
</dbReference>
<dbReference type="GO" id="GO:0006298">
    <property type="term" value="P:mismatch repair"/>
    <property type="evidence" value="ECO:0007669"/>
    <property type="project" value="TreeGrafter"/>
</dbReference>
<comment type="similarity">
    <text evidence="5 13">Belongs to the RNase HII family.</text>
</comment>
<comment type="catalytic activity">
    <reaction evidence="1 12 13">
        <text>Endonucleolytic cleavage to 5'-phosphomonoester.</text>
        <dbReference type="EC" id="3.1.26.4"/>
    </reaction>
</comment>
<dbReference type="GO" id="GO:0003723">
    <property type="term" value="F:RNA binding"/>
    <property type="evidence" value="ECO:0007669"/>
    <property type="project" value="UniProtKB-UniRule"/>
</dbReference>
<dbReference type="PANTHER" id="PTHR10954:SF18">
    <property type="entry name" value="RIBONUCLEASE HII"/>
    <property type="match status" value="1"/>
</dbReference>
<dbReference type="InterPro" id="IPR001352">
    <property type="entry name" value="RNase_HII/HIII"/>
</dbReference>
<evidence type="ECO:0000256" key="5">
    <source>
        <dbReference type="ARBA" id="ARBA00007383"/>
    </source>
</evidence>
<evidence type="ECO:0000256" key="9">
    <source>
        <dbReference type="ARBA" id="ARBA00022759"/>
    </source>
</evidence>
<feature type="domain" description="RNase H type-2" evidence="14">
    <location>
        <begin position="20"/>
        <end position="219"/>
    </location>
</feature>
<evidence type="ECO:0000256" key="10">
    <source>
        <dbReference type="ARBA" id="ARBA00022801"/>
    </source>
</evidence>